<protein>
    <recommendedName>
        <fullName evidence="2">Small EDRK-rich factor-like N-terminal domain-containing protein</fullName>
    </recommendedName>
</protein>
<evidence type="ECO:0000256" key="1">
    <source>
        <dbReference type="SAM" id="MobiDB-lite"/>
    </source>
</evidence>
<accession>A0ABR1FAB3</accession>
<dbReference type="Proteomes" id="UP001498771">
    <property type="component" value="Unassembled WGS sequence"/>
</dbReference>
<dbReference type="InterPro" id="IPR007513">
    <property type="entry name" value="SERF-like_N"/>
</dbReference>
<reference evidence="3 4" key="1">
    <citation type="submission" date="2024-03" db="EMBL/GenBank/DDBJ databases">
        <title>Genome-scale model development and genomic sequencing of the oleaginous clade Lipomyces.</title>
        <authorList>
            <consortium name="Lawrence Berkeley National Laboratory"/>
            <person name="Czajka J.J."/>
            <person name="Han Y."/>
            <person name="Kim J."/>
            <person name="Mondo S.J."/>
            <person name="Hofstad B.A."/>
            <person name="Robles A."/>
            <person name="Haridas S."/>
            <person name="Riley R."/>
            <person name="LaButti K."/>
            <person name="Pangilinan J."/>
            <person name="Andreopoulos W."/>
            <person name="Lipzen A."/>
            <person name="Yan J."/>
            <person name="Wang M."/>
            <person name="Ng V."/>
            <person name="Grigoriev I.V."/>
            <person name="Spatafora J.W."/>
            <person name="Magnuson J.K."/>
            <person name="Baker S.E."/>
            <person name="Pomraning K.R."/>
        </authorList>
    </citation>
    <scope>NUCLEOTIDE SEQUENCE [LARGE SCALE GENOMIC DNA]</scope>
    <source>
        <strain evidence="3 4">Phaff 52-87</strain>
    </source>
</reference>
<feature type="compositionally biased region" description="Basic and acidic residues" evidence="1">
    <location>
        <begin position="23"/>
        <end position="33"/>
    </location>
</feature>
<proteinExistence type="predicted"/>
<dbReference type="EMBL" id="JBBJBU010000002">
    <property type="protein sequence ID" value="KAK7206779.1"/>
    <property type="molecule type" value="Genomic_DNA"/>
</dbReference>
<evidence type="ECO:0000313" key="4">
    <source>
        <dbReference type="Proteomes" id="UP001498771"/>
    </source>
</evidence>
<feature type="compositionally biased region" description="Basic and acidic residues" evidence="1">
    <location>
        <begin position="1"/>
        <end position="13"/>
    </location>
</feature>
<dbReference type="Pfam" id="PF04419">
    <property type="entry name" value="SERF-like_N"/>
    <property type="match status" value="1"/>
</dbReference>
<evidence type="ECO:0000259" key="2">
    <source>
        <dbReference type="Pfam" id="PF04419"/>
    </source>
</evidence>
<keyword evidence="4" id="KW-1185">Reference proteome</keyword>
<dbReference type="GeneID" id="90037593"/>
<evidence type="ECO:0000313" key="3">
    <source>
        <dbReference type="EMBL" id="KAK7206779.1"/>
    </source>
</evidence>
<dbReference type="RefSeq" id="XP_064769812.1">
    <property type="nucleotide sequence ID" value="XM_064912081.1"/>
</dbReference>
<sequence length="56" mass="6207">MTRGNQRENDRAKAAKKAAGTKKKLEGDPRKRLEEQAAIMRKKQAEAEAKKGGQKA</sequence>
<gene>
    <name evidence="3" type="ORF">BZA70DRAFT_275053</name>
</gene>
<feature type="domain" description="Small EDRK-rich factor-like N-terminal" evidence="2">
    <location>
        <begin position="1"/>
        <end position="24"/>
    </location>
</feature>
<comment type="caution">
    <text evidence="3">The sequence shown here is derived from an EMBL/GenBank/DDBJ whole genome shotgun (WGS) entry which is preliminary data.</text>
</comment>
<organism evidence="3 4">
    <name type="scientific">Myxozyma melibiosi</name>
    <dbReference type="NCBI Taxonomy" id="54550"/>
    <lineage>
        <taxon>Eukaryota</taxon>
        <taxon>Fungi</taxon>
        <taxon>Dikarya</taxon>
        <taxon>Ascomycota</taxon>
        <taxon>Saccharomycotina</taxon>
        <taxon>Lipomycetes</taxon>
        <taxon>Lipomycetales</taxon>
        <taxon>Lipomycetaceae</taxon>
        <taxon>Myxozyma</taxon>
    </lineage>
</organism>
<name>A0ABR1FAB3_9ASCO</name>
<feature type="region of interest" description="Disordered" evidence="1">
    <location>
        <begin position="1"/>
        <end position="33"/>
    </location>
</feature>